<sequence>MKEYLANLETKKILVKLLFLNYYQRKTKVTNAIRKMAKTKME</sequence>
<protein>
    <submittedName>
        <fullName evidence="1">Uncharacterized protein</fullName>
    </submittedName>
</protein>
<evidence type="ECO:0000313" key="2">
    <source>
        <dbReference type="Proteomes" id="UP000182152"/>
    </source>
</evidence>
<comment type="caution">
    <text evidence="1">The sequence shown here is derived from an EMBL/GenBank/DDBJ whole genome shotgun (WGS) entry which is preliminary data.</text>
</comment>
<gene>
    <name evidence="1" type="ORF">RV14_GL000937</name>
</gene>
<accession>A0A1L8WRT9</accession>
<keyword evidence="2" id="KW-1185">Reference proteome</keyword>
<dbReference type="EMBL" id="JXLB01000002">
    <property type="protein sequence ID" value="OJG83703.1"/>
    <property type="molecule type" value="Genomic_DNA"/>
</dbReference>
<name>A0A1L8WRT9_9ENTE</name>
<reference evidence="1 2" key="1">
    <citation type="submission" date="2014-12" db="EMBL/GenBank/DDBJ databases">
        <title>Draft genome sequences of 29 type strains of Enterococci.</title>
        <authorList>
            <person name="Zhong Z."/>
            <person name="Sun Z."/>
            <person name="Liu W."/>
            <person name="Zhang W."/>
            <person name="Zhang H."/>
        </authorList>
    </citation>
    <scope>NUCLEOTIDE SEQUENCE [LARGE SCALE GENOMIC DNA]</scope>
    <source>
        <strain evidence="1 2">DSM 15687</strain>
    </source>
</reference>
<dbReference type="AlphaFoldDB" id="A0A1L8WRT9"/>
<dbReference type="Proteomes" id="UP000182152">
    <property type="component" value="Unassembled WGS sequence"/>
</dbReference>
<dbReference type="STRING" id="150033.RV14_GL000937"/>
<organism evidence="1 2">
    <name type="scientific">Enterococcus ratti</name>
    <dbReference type="NCBI Taxonomy" id="150033"/>
    <lineage>
        <taxon>Bacteria</taxon>
        <taxon>Bacillati</taxon>
        <taxon>Bacillota</taxon>
        <taxon>Bacilli</taxon>
        <taxon>Lactobacillales</taxon>
        <taxon>Enterococcaceae</taxon>
        <taxon>Enterococcus</taxon>
    </lineage>
</organism>
<proteinExistence type="predicted"/>
<evidence type="ECO:0000313" key="1">
    <source>
        <dbReference type="EMBL" id="OJG83703.1"/>
    </source>
</evidence>